<evidence type="ECO:0000256" key="1">
    <source>
        <dbReference type="SAM" id="MobiDB-lite"/>
    </source>
</evidence>
<dbReference type="Proteomes" id="UP000008144">
    <property type="component" value="Unassembled WGS sequence"/>
</dbReference>
<feature type="compositionally biased region" description="Polar residues" evidence="1">
    <location>
        <begin position="351"/>
        <end position="360"/>
    </location>
</feature>
<reference evidence="3" key="1">
    <citation type="journal article" date="2002" name="Science">
        <title>The draft genome of Ciona intestinalis: insights into chordate and vertebrate origins.</title>
        <authorList>
            <person name="Dehal P."/>
            <person name="Satou Y."/>
            <person name="Campbell R.K."/>
            <person name="Chapman J."/>
            <person name="Degnan B."/>
            <person name="De Tomaso A."/>
            <person name="Davidson B."/>
            <person name="Di Gregorio A."/>
            <person name="Gelpke M."/>
            <person name="Goodstein D.M."/>
            <person name="Harafuji N."/>
            <person name="Hastings K.E."/>
            <person name="Ho I."/>
            <person name="Hotta K."/>
            <person name="Huang W."/>
            <person name="Kawashima T."/>
            <person name="Lemaire P."/>
            <person name="Martinez D."/>
            <person name="Meinertzhagen I.A."/>
            <person name="Necula S."/>
            <person name="Nonaka M."/>
            <person name="Putnam N."/>
            <person name="Rash S."/>
            <person name="Saiga H."/>
            <person name="Satake M."/>
            <person name="Terry A."/>
            <person name="Yamada L."/>
            <person name="Wang H.G."/>
            <person name="Awazu S."/>
            <person name="Azumi K."/>
            <person name="Boore J."/>
            <person name="Branno M."/>
            <person name="Chin-Bow S."/>
            <person name="DeSantis R."/>
            <person name="Doyle S."/>
            <person name="Francino P."/>
            <person name="Keys D.N."/>
            <person name="Haga S."/>
            <person name="Hayashi H."/>
            <person name="Hino K."/>
            <person name="Imai K.S."/>
            <person name="Inaba K."/>
            <person name="Kano S."/>
            <person name="Kobayashi K."/>
            <person name="Kobayashi M."/>
            <person name="Lee B.I."/>
            <person name="Makabe K.W."/>
            <person name="Manohar C."/>
            <person name="Matassi G."/>
            <person name="Medina M."/>
            <person name="Mochizuki Y."/>
            <person name="Mount S."/>
            <person name="Morishita T."/>
            <person name="Miura S."/>
            <person name="Nakayama A."/>
            <person name="Nishizaka S."/>
            <person name="Nomoto H."/>
            <person name="Ohta F."/>
            <person name="Oishi K."/>
            <person name="Rigoutsos I."/>
            <person name="Sano M."/>
            <person name="Sasaki A."/>
            <person name="Sasakura Y."/>
            <person name="Shoguchi E."/>
            <person name="Shin-i T."/>
            <person name="Spagnuolo A."/>
            <person name="Stainier D."/>
            <person name="Suzuki M.M."/>
            <person name="Tassy O."/>
            <person name="Takatori N."/>
            <person name="Tokuoka M."/>
            <person name="Yagi K."/>
            <person name="Yoshizaki F."/>
            <person name="Wada S."/>
            <person name="Zhang C."/>
            <person name="Hyatt P.D."/>
            <person name="Larimer F."/>
            <person name="Detter C."/>
            <person name="Doggett N."/>
            <person name="Glavina T."/>
            <person name="Hawkins T."/>
            <person name="Richardson P."/>
            <person name="Lucas S."/>
            <person name="Kohara Y."/>
            <person name="Levine M."/>
            <person name="Satoh N."/>
            <person name="Rokhsar D.S."/>
        </authorList>
    </citation>
    <scope>NUCLEOTIDE SEQUENCE [LARGE SCALE GENOMIC DNA]</scope>
</reference>
<reference evidence="2" key="2">
    <citation type="submission" date="2025-08" db="UniProtKB">
        <authorList>
            <consortium name="Ensembl"/>
        </authorList>
    </citation>
    <scope>IDENTIFICATION</scope>
</reference>
<feature type="region of interest" description="Disordered" evidence="1">
    <location>
        <begin position="177"/>
        <end position="201"/>
    </location>
</feature>
<sequence length="454" mass="50824">MATVEVVGITATQLGELPGHQITTLDYTNVVPRHNNSIPTKSKKVAHSHANSHDVTQPDSSQSGSCSQSAIEDYDSESGSKVTTRSSSSSNLVSEISETLPKFSVGKDRLLLDNLIQLDEEEFDEVSNIPSVDQMYQQWKYESGSKKPPMCNNRNNRIPVTKQAVVKSTKPRKTLLSGWESGKQTLPQRAADKRQKPKANAFTVKSSKERNNLHDKYLPNTTSNDKFFHYTDIALYIKQYRREHCQYNTINLQANGYREQLDMNQCVRWEPKEMHFPLHLDLSSMIERSQQKHRLTSVSHFNLPDKFGQDACGEPCVNGTNYARPAVMKGSDHPSHQHHNITPVILRPPHQNKSPTNPRSISKVHDAPHARISGSICKAWKDDLRKTGTQINNVEVPAVKNQVRPCSKPSAEHEVAAKECSTLAQSTAVGPTYNTARCIHTAPEPTVHGDDVIR</sequence>
<dbReference type="Ensembl" id="ENSCINT00000005997.2">
    <property type="protein sequence ID" value="ENSCINP00000005997.2"/>
    <property type="gene ID" value="ENSCING00000002942.2"/>
</dbReference>
<protein>
    <submittedName>
        <fullName evidence="2">Uncharacterized protein</fullName>
    </submittedName>
</protein>
<feature type="region of interest" description="Disordered" evidence="1">
    <location>
        <begin position="31"/>
        <end position="94"/>
    </location>
</feature>
<dbReference type="HOGENOM" id="CLU_603486_0_0_1"/>
<name>F7BIK8_CIOIN</name>
<organism evidence="2 3">
    <name type="scientific">Ciona intestinalis</name>
    <name type="common">Transparent sea squirt</name>
    <name type="synonym">Ascidia intestinalis</name>
    <dbReference type="NCBI Taxonomy" id="7719"/>
    <lineage>
        <taxon>Eukaryota</taxon>
        <taxon>Metazoa</taxon>
        <taxon>Chordata</taxon>
        <taxon>Tunicata</taxon>
        <taxon>Ascidiacea</taxon>
        <taxon>Phlebobranchia</taxon>
        <taxon>Cionidae</taxon>
        <taxon>Ciona</taxon>
    </lineage>
</organism>
<evidence type="ECO:0000313" key="3">
    <source>
        <dbReference type="Proteomes" id="UP000008144"/>
    </source>
</evidence>
<feature type="region of interest" description="Disordered" evidence="1">
    <location>
        <begin position="345"/>
        <end position="368"/>
    </location>
</feature>
<dbReference type="InParanoid" id="F7BIK8"/>
<dbReference type="AlphaFoldDB" id="F7BIK8"/>
<reference evidence="2" key="3">
    <citation type="submission" date="2025-09" db="UniProtKB">
        <authorList>
            <consortium name="Ensembl"/>
        </authorList>
    </citation>
    <scope>IDENTIFICATION</scope>
</reference>
<feature type="compositionally biased region" description="Low complexity" evidence="1">
    <location>
        <begin position="60"/>
        <end position="69"/>
    </location>
</feature>
<keyword evidence="3" id="KW-1185">Reference proteome</keyword>
<proteinExistence type="predicted"/>
<accession>F7BIK8</accession>
<feature type="compositionally biased region" description="Low complexity" evidence="1">
    <location>
        <begin position="77"/>
        <end position="94"/>
    </location>
</feature>
<evidence type="ECO:0000313" key="2">
    <source>
        <dbReference type="Ensembl" id="ENSCINP00000005997.2"/>
    </source>
</evidence>